<dbReference type="Pfam" id="PF07992">
    <property type="entry name" value="Pyr_redox_2"/>
    <property type="match status" value="1"/>
</dbReference>
<keyword evidence="3 13" id="KW-0285">Flavoprotein</keyword>
<evidence type="ECO:0000256" key="6">
    <source>
        <dbReference type="ARBA" id="ARBA00023002"/>
    </source>
</evidence>
<sequence length="467" mass="50163">MPEYDFDLFTIGGGSGGVAASRRAGGYGARVALCEDQAVGGTCVHRGCVPKKLLVYGAHFRAEFEDAVGHGWSVAEPGFDWKKLQAGKDRELERLDGVYRRLLHESGVRLIEGRGRVVDAHTVEVNGQRYTARYILVATGSHPFLPQLPGIEHVITSDGALRLPELPRRVAIVGGGYIGVEFAGIFNALGSRVTMFLRGGTVLRGFDDDVRAVLAEEMRKKGIGLRTESLLRGIEKQADGTLSVLTGLETLEVDTVLFATGRVPNTKGLGLEEVGVELNERGAVKVDEGSRTRVESIYAVGDVTDRINLTPVAIAEGRAVAETLFHDNPTRMDHTGVASAVFSQPPVGTVGCTEREARGKFGAVDVYVSSFRPMKHVLSGRDERVMLKVIVARESDRVLGIHMVGADAPEIIQGLAVALKCGVTKKQLDATVGIHPTVAEEFVTLRVKRPDPEAERVGDLGRDAAGA</sequence>
<dbReference type="GO" id="GO:0006749">
    <property type="term" value="P:glutathione metabolic process"/>
    <property type="evidence" value="ECO:0007669"/>
    <property type="project" value="InterPro"/>
</dbReference>
<dbReference type="GO" id="GO:0050661">
    <property type="term" value="F:NADP binding"/>
    <property type="evidence" value="ECO:0007669"/>
    <property type="project" value="InterPro"/>
</dbReference>
<accession>A0A250JL93</accession>
<evidence type="ECO:0000313" key="17">
    <source>
        <dbReference type="EMBL" id="ATB44237.1"/>
    </source>
</evidence>
<keyword evidence="6 13" id="KW-0560">Oxidoreductase</keyword>
<evidence type="ECO:0000256" key="12">
    <source>
        <dbReference type="PIRSR" id="PIRSR000350-4"/>
    </source>
</evidence>
<dbReference type="PANTHER" id="PTHR42737:SF2">
    <property type="entry name" value="GLUTATHIONE REDUCTASE"/>
    <property type="match status" value="1"/>
</dbReference>
<dbReference type="Proteomes" id="UP000217257">
    <property type="component" value="Chromosome"/>
</dbReference>
<evidence type="ECO:0000256" key="2">
    <source>
        <dbReference type="ARBA" id="ARBA00011738"/>
    </source>
</evidence>
<feature type="binding site" evidence="11">
    <location>
        <position position="261"/>
    </location>
    <ligand>
        <name>NAD(+)</name>
        <dbReference type="ChEBI" id="CHEBI:57540"/>
    </ligand>
</feature>
<dbReference type="Gene3D" id="3.30.390.30">
    <property type="match status" value="1"/>
</dbReference>
<dbReference type="EMBL" id="CP022098">
    <property type="protein sequence ID" value="ATB44237.1"/>
    <property type="molecule type" value="Genomic_DNA"/>
</dbReference>
<evidence type="ECO:0000256" key="1">
    <source>
        <dbReference type="ARBA" id="ARBA00007532"/>
    </source>
</evidence>
<dbReference type="InterPro" id="IPR004099">
    <property type="entry name" value="Pyr_nucl-diS_OxRdtase_dimer"/>
</dbReference>
<protein>
    <recommendedName>
        <fullName evidence="14">Glutathione reductase</fullName>
        <shortName evidence="14">GRase</shortName>
        <ecNumber evidence="14">1.8.1.7</ecNumber>
    </recommendedName>
</protein>
<dbReference type="InterPro" id="IPR046952">
    <property type="entry name" value="GSHR/TRXR-like"/>
</dbReference>
<evidence type="ECO:0000256" key="7">
    <source>
        <dbReference type="ARBA" id="ARBA00023157"/>
    </source>
</evidence>
<feature type="disulfide bond" description="Redox-active" evidence="12">
    <location>
        <begin position="43"/>
        <end position="48"/>
    </location>
</feature>
<feature type="domain" description="Pyridine nucleotide-disulphide oxidoreductase dimerisation" evidence="15">
    <location>
        <begin position="337"/>
        <end position="445"/>
    </location>
</feature>
<dbReference type="Gene3D" id="3.50.50.60">
    <property type="entry name" value="FAD/NAD(P)-binding domain"/>
    <property type="match status" value="2"/>
</dbReference>
<keyword evidence="5 14" id="KW-0521">NADP</keyword>
<organism evidence="17 18">
    <name type="scientific">Cystobacter fuscus</name>
    <dbReference type="NCBI Taxonomy" id="43"/>
    <lineage>
        <taxon>Bacteria</taxon>
        <taxon>Pseudomonadati</taxon>
        <taxon>Myxococcota</taxon>
        <taxon>Myxococcia</taxon>
        <taxon>Myxococcales</taxon>
        <taxon>Cystobacterineae</taxon>
        <taxon>Archangiaceae</taxon>
        <taxon>Cystobacter</taxon>
    </lineage>
</organism>
<dbReference type="InterPro" id="IPR006324">
    <property type="entry name" value="GSHR"/>
</dbReference>
<dbReference type="InterPro" id="IPR012999">
    <property type="entry name" value="Pyr_OxRdtase_I_AS"/>
</dbReference>
<gene>
    <name evidence="17" type="ORF">CYFUS_009724</name>
</gene>
<dbReference type="InterPro" id="IPR001100">
    <property type="entry name" value="Pyr_nuc-diS_OxRdtase"/>
</dbReference>
<feature type="binding site" evidence="11">
    <location>
        <position position="302"/>
    </location>
    <ligand>
        <name>FAD</name>
        <dbReference type="ChEBI" id="CHEBI:57692"/>
    </ligand>
</feature>
<dbReference type="InterPro" id="IPR016156">
    <property type="entry name" value="FAD/NAD-linked_Rdtase_dimer_sf"/>
</dbReference>
<dbReference type="RefSeq" id="WP_095991551.1">
    <property type="nucleotide sequence ID" value="NZ_CP022098.1"/>
</dbReference>
<dbReference type="InterPro" id="IPR036188">
    <property type="entry name" value="FAD/NAD-bd_sf"/>
</dbReference>
<dbReference type="NCBIfam" id="TIGR01424">
    <property type="entry name" value="gluta_reduc_2"/>
    <property type="match status" value="1"/>
</dbReference>
<dbReference type="InterPro" id="IPR023753">
    <property type="entry name" value="FAD/NAD-binding_dom"/>
</dbReference>
<feature type="active site" description="Proton acceptor" evidence="10">
    <location>
        <position position="435"/>
    </location>
</feature>
<evidence type="ECO:0000256" key="4">
    <source>
        <dbReference type="ARBA" id="ARBA00022827"/>
    </source>
</evidence>
<dbReference type="GO" id="GO:0005829">
    <property type="term" value="C:cytosol"/>
    <property type="evidence" value="ECO:0007669"/>
    <property type="project" value="TreeGrafter"/>
</dbReference>
<keyword evidence="11" id="KW-0547">Nucleotide-binding</keyword>
<dbReference type="GO" id="GO:0004362">
    <property type="term" value="F:glutathione-disulfide reductase (NADPH) activity"/>
    <property type="evidence" value="ECO:0007669"/>
    <property type="project" value="UniProtKB-EC"/>
</dbReference>
<feature type="binding site" evidence="11">
    <location>
        <position position="115"/>
    </location>
    <ligand>
        <name>FAD</name>
        <dbReference type="ChEBI" id="CHEBI:57692"/>
    </ligand>
</feature>
<evidence type="ECO:0000256" key="9">
    <source>
        <dbReference type="ARBA" id="ARBA00049142"/>
    </source>
</evidence>
<dbReference type="PIRSF" id="PIRSF000350">
    <property type="entry name" value="Mercury_reductase_MerA"/>
    <property type="match status" value="1"/>
</dbReference>
<evidence type="ECO:0000259" key="15">
    <source>
        <dbReference type="Pfam" id="PF02852"/>
    </source>
</evidence>
<dbReference type="GO" id="GO:0050660">
    <property type="term" value="F:flavin adenine dinucleotide binding"/>
    <property type="evidence" value="ECO:0007669"/>
    <property type="project" value="InterPro"/>
</dbReference>
<feature type="binding site" evidence="11">
    <location>
        <begin position="139"/>
        <end position="141"/>
    </location>
    <ligand>
        <name>FAD</name>
        <dbReference type="ChEBI" id="CHEBI:57692"/>
    </ligand>
</feature>
<evidence type="ECO:0000256" key="14">
    <source>
        <dbReference type="RuleBase" id="RU365040"/>
    </source>
</evidence>
<keyword evidence="8 13" id="KW-0676">Redox-active center</keyword>
<dbReference type="PANTHER" id="PTHR42737">
    <property type="entry name" value="GLUTATHIONE REDUCTASE"/>
    <property type="match status" value="1"/>
</dbReference>
<dbReference type="Pfam" id="PF02852">
    <property type="entry name" value="Pyr_redox_dim"/>
    <property type="match status" value="1"/>
</dbReference>
<keyword evidence="4 11" id="KW-0274">FAD</keyword>
<dbReference type="PRINTS" id="PR00368">
    <property type="entry name" value="FADPNR"/>
</dbReference>
<comment type="similarity">
    <text evidence="1 13">Belongs to the class-I pyridine nucleotide-disulfide oxidoreductase family.</text>
</comment>
<comment type="function">
    <text evidence="14">Catalyzes the reduction of glutathione disulfide (GSSG) to reduced glutathione (GSH).</text>
</comment>
<dbReference type="GO" id="GO:0034599">
    <property type="term" value="P:cellular response to oxidative stress"/>
    <property type="evidence" value="ECO:0007669"/>
    <property type="project" value="TreeGrafter"/>
</dbReference>
<dbReference type="FunFam" id="3.50.50.60:FF:000051">
    <property type="entry name" value="Glutathione reductase"/>
    <property type="match status" value="1"/>
</dbReference>
<evidence type="ECO:0000313" key="18">
    <source>
        <dbReference type="Proteomes" id="UP000217257"/>
    </source>
</evidence>
<keyword evidence="11" id="KW-0520">NAD</keyword>
<dbReference type="PRINTS" id="PR00411">
    <property type="entry name" value="PNDRDTASEI"/>
</dbReference>
<evidence type="ECO:0000256" key="8">
    <source>
        <dbReference type="ARBA" id="ARBA00023284"/>
    </source>
</evidence>
<evidence type="ECO:0000256" key="13">
    <source>
        <dbReference type="RuleBase" id="RU003691"/>
    </source>
</evidence>
<dbReference type="GO" id="GO:0045454">
    <property type="term" value="P:cell redox homeostasis"/>
    <property type="evidence" value="ECO:0007669"/>
    <property type="project" value="InterPro"/>
</dbReference>
<dbReference type="SUPFAM" id="SSF51905">
    <property type="entry name" value="FAD/NAD(P)-binding domain"/>
    <property type="match status" value="1"/>
</dbReference>
<comment type="cofactor">
    <cofactor evidence="11">
        <name>FAD</name>
        <dbReference type="ChEBI" id="CHEBI:57692"/>
    </cofactor>
    <text evidence="11">Binds 1 FAD per subunit.</text>
</comment>
<evidence type="ECO:0000256" key="3">
    <source>
        <dbReference type="ARBA" id="ARBA00022630"/>
    </source>
</evidence>
<evidence type="ECO:0000256" key="11">
    <source>
        <dbReference type="PIRSR" id="PIRSR000350-3"/>
    </source>
</evidence>
<name>A0A250JL93_9BACT</name>
<dbReference type="AlphaFoldDB" id="A0A250JL93"/>
<comment type="subunit">
    <text evidence="2">Homodimer.</text>
</comment>
<dbReference type="SUPFAM" id="SSF55424">
    <property type="entry name" value="FAD/NAD-linked reductases, dimerisation (C-terminal) domain"/>
    <property type="match status" value="1"/>
</dbReference>
<dbReference type="KEGG" id="cfus:CYFUS_009724"/>
<dbReference type="EC" id="1.8.1.7" evidence="14"/>
<dbReference type="PROSITE" id="PS00076">
    <property type="entry name" value="PYRIDINE_REDOX_1"/>
    <property type="match status" value="1"/>
</dbReference>
<feature type="binding site" evidence="11">
    <location>
        <position position="52"/>
    </location>
    <ligand>
        <name>FAD</name>
        <dbReference type="ChEBI" id="CHEBI:57692"/>
    </ligand>
</feature>
<evidence type="ECO:0000259" key="16">
    <source>
        <dbReference type="Pfam" id="PF07992"/>
    </source>
</evidence>
<keyword evidence="7" id="KW-1015">Disulfide bond</keyword>
<reference evidence="17 18" key="1">
    <citation type="submission" date="2017-06" db="EMBL/GenBank/DDBJ databases">
        <title>Sequencing and comparative analysis of myxobacterial genomes.</title>
        <authorList>
            <person name="Rupp O."/>
            <person name="Goesmann A."/>
            <person name="Sogaard-Andersen L."/>
        </authorList>
    </citation>
    <scope>NUCLEOTIDE SEQUENCE [LARGE SCALE GENOMIC DNA]</scope>
    <source>
        <strain evidence="17 18">DSM 52655</strain>
    </source>
</reference>
<evidence type="ECO:0000256" key="10">
    <source>
        <dbReference type="PIRSR" id="PIRSR000350-2"/>
    </source>
</evidence>
<comment type="catalytic activity">
    <reaction evidence="9 14">
        <text>2 glutathione + NADP(+) = glutathione disulfide + NADPH + H(+)</text>
        <dbReference type="Rhea" id="RHEA:11740"/>
        <dbReference type="ChEBI" id="CHEBI:15378"/>
        <dbReference type="ChEBI" id="CHEBI:57783"/>
        <dbReference type="ChEBI" id="CHEBI:57925"/>
        <dbReference type="ChEBI" id="CHEBI:58297"/>
        <dbReference type="ChEBI" id="CHEBI:58349"/>
        <dbReference type="EC" id="1.8.1.7"/>
    </reaction>
</comment>
<dbReference type="NCBIfam" id="NF004776">
    <property type="entry name" value="PRK06116.1"/>
    <property type="match status" value="1"/>
</dbReference>
<feature type="domain" description="FAD/NAD(P)-binding" evidence="16">
    <location>
        <begin position="7"/>
        <end position="317"/>
    </location>
</feature>
<feature type="binding site" evidence="11">
    <location>
        <begin position="174"/>
        <end position="181"/>
    </location>
    <ligand>
        <name>NAD(+)</name>
        <dbReference type="ChEBI" id="CHEBI:57540"/>
    </ligand>
</feature>
<evidence type="ECO:0000256" key="5">
    <source>
        <dbReference type="ARBA" id="ARBA00022857"/>
    </source>
</evidence>
<proteinExistence type="inferred from homology"/>